<evidence type="ECO:0000313" key="2">
    <source>
        <dbReference type="Proteomes" id="UP000314294"/>
    </source>
</evidence>
<protein>
    <submittedName>
        <fullName evidence="1">Uncharacterized protein</fullName>
    </submittedName>
</protein>
<comment type="caution">
    <text evidence="1">The sequence shown here is derived from an EMBL/GenBank/DDBJ whole genome shotgun (WGS) entry which is preliminary data.</text>
</comment>
<name>A0A4Z2F685_9TELE</name>
<proteinExistence type="predicted"/>
<reference evidence="1 2" key="1">
    <citation type="submission" date="2019-03" db="EMBL/GenBank/DDBJ databases">
        <title>First draft genome of Liparis tanakae, snailfish: a comprehensive survey of snailfish specific genes.</title>
        <authorList>
            <person name="Kim W."/>
            <person name="Song I."/>
            <person name="Jeong J.-H."/>
            <person name="Kim D."/>
            <person name="Kim S."/>
            <person name="Ryu S."/>
            <person name="Song J.Y."/>
            <person name="Lee S.K."/>
        </authorList>
    </citation>
    <scope>NUCLEOTIDE SEQUENCE [LARGE SCALE GENOMIC DNA]</scope>
    <source>
        <tissue evidence="1">Muscle</tissue>
    </source>
</reference>
<dbReference type="AlphaFoldDB" id="A0A4Z2F685"/>
<evidence type="ECO:0000313" key="1">
    <source>
        <dbReference type="EMBL" id="TNN36669.1"/>
    </source>
</evidence>
<keyword evidence="2" id="KW-1185">Reference proteome</keyword>
<organism evidence="1 2">
    <name type="scientific">Liparis tanakae</name>
    <name type="common">Tanaka's snailfish</name>
    <dbReference type="NCBI Taxonomy" id="230148"/>
    <lineage>
        <taxon>Eukaryota</taxon>
        <taxon>Metazoa</taxon>
        <taxon>Chordata</taxon>
        <taxon>Craniata</taxon>
        <taxon>Vertebrata</taxon>
        <taxon>Euteleostomi</taxon>
        <taxon>Actinopterygii</taxon>
        <taxon>Neopterygii</taxon>
        <taxon>Teleostei</taxon>
        <taxon>Neoteleostei</taxon>
        <taxon>Acanthomorphata</taxon>
        <taxon>Eupercaria</taxon>
        <taxon>Perciformes</taxon>
        <taxon>Cottioidei</taxon>
        <taxon>Cottales</taxon>
        <taxon>Liparidae</taxon>
        <taxon>Liparis</taxon>
    </lineage>
</organism>
<accession>A0A4Z2F685</accession>
<dbReference type="Proteomes" id="UP000314294">
    <property type="component" value="Unassembled WGS sequence"/>
</dbReference>
<dbReference type="EMBL" id="SRLO01001587">
    <property type="protein sequence ID" value="TNN36669.1"/>
    <property type="molecule type" value="Genomic_DNA"/>
</dbReference>
<gene>
    <name evidence="1" type="ORF">EYF80_053166</name>
</gene>
<sequence length="154" mass="17126">MDHTGAITPCFLCFGGLTAPLSDSRSQGSSQVRFGHIQLNVHLLGHVLLMELTQLLRRGKVEEEEKKRSNLDPVDRRLVHVLPEERETQRSEGEASDLLRRIRHAKVALHPHGSSYLCLSAATSAARLSFSISWRALPEVSASTCRRSSLSSSW</sequence>